<feature type="region of interest" description="Disordered" evidence="1">
    <location>
        <begin position="17"/>
        <end position="45"/>
    </location>
</feature>
<name>A0ABU2GD93_9EURY</name>
<evidence type="ECO:0000313" key="3">
    <source>
        <dbReference type="Proteomes" id="UP001257060"/>
    </source>
</evidence>
<accession>A0ABU2GD93</accession>
<organism evidence="2 3">
    <name type="scientific">Halogeometricum salsisoli</name>
    <dbReference type="NCBI Taxonomy" id="2950536"/>
    <lineage>
        <taxon>Archaea</taxon>
        <taxon>Methanobacteriati</taxon>
        <taxon>Methanobacteriota</taxon>
        <taxon>Stenosarchaea group</taxon>
        <taxon>Halobacteria</taxon>
        <taxon>Halobacteriales</taxon>
        <taxon>Haloferacaceae</taxon>
        <taxon>Halogeometricum</taxon>
    </lineage>
</organism>
<evidence type="ECO:0000313" key="2">
    <source>
        <dbReference type="EMBL" id="MDS0298279.1"/>
    </source>
</evidence>
<sequence>MVDDDRRETIVSHFFGGMRGGDERVNGGRSRADSGSRAETETRTG</sequence>
<dbReference type="EMBL" id="JAMQOP010000001">
    <property type="protein sequence ID" value="MDS0298279.1"/>
    <property type="molecule type" value="Genomic_DNA"/>
</dbReference>
<evidence type="ECO:0000256" key="1">
    <source>
        <dbReference type="SAM" id="MobiDB-lite"/>
    </source>
</evidence>
<proteinExistence type="predicted"/>
<gene>
    <name evidence="2" type="ORF">NDI76_05955</name>
</gene>
<keyword evidence="3" id="KW-1185">Reference proteome</keyword>
<feature type="compositionally biased region" description="Basic and acidic residues" evidence="1">
    <location>
        <begin position="20"/>
        <end position="45"/>
    </location>
</feature>
<dbReference type="RefSeq" id="WP_310923092.1">
    <property type="nucleotide sequence ID" value="NZ_JAMQOP010000001.1"/>
</dbReference>
<protein>
    <submittedName>
        <fullName evidence="2">Uncharacterized protein</fullName>
    </submittedName>
</protein>
<dbReference type="Proteomes" id="UP001257060">
    <property type="component" value="Unassembled WGS sequence"/>
</dbReference>
<comment type="caution">
    <text evidence="2">The sequence shown here is derived from an EMBL/GenBank/DDBJ whole genome shotgun (WGS) entry which is preliminary data.</text>
</comment>
<reference evidence="2 3" key="1">
    <citation type="submission" date="2022-06" db="EMBL/GenBank/DDBJ databases">
        <title>Halogeometricum sp. a new haloarchaeum isolate from saline soil.</title>
        <authorList>
            <person name="Strakova D."/>
            <person name="Galisteo C."/>
            <person name="Sanchez-Porro C."/>
            <person name="Ventosa A."/>
        </authorList>
    </citation>
    <scope>NUCLEOTIDE SEQUENCE [LARGE SCALE GENOMIC DNA]</scope>
    <source>
        <strain evidence="2 3">S1BR25-6</strain>
    </source>
</reference>